<dbReference type="AlphaFoldDB" id="A0A1I2B4F4"/>
<dbReference type="EMBL" id="FONT01000002">
    <property type="protein sequence ID" value="SFE50939.1"/>
    <property type="molecule type" value="Genomic_DNA"/>
</dbReference>
<reference evidence="2 3" key="1">
    <citation type="submission" date="2016-10" db="EMBL/GenBank/DDBJ databases">
        <authorList>
            <person name="de Groot N.N."/>
        </authorList>
    </citation>
    <scope>NUCLEOTIDE SEQUENCE [LARGE SCALE GENOMIC DNA]</scope>
    <source>
        <strain evidence="2 3">DSM 23995</strain>
    </source>
</reference>
<evidence type="ECO:0000313" key="3">
    <source>
        <dbReference type="Proteomes" id="UP000199516"/>
    </source>
</evidence>
<name>A0A1I2B4F4_9BACI</name>
<keyword evidence="3" id="KW-1185">Reference proteome</keyword>
<dbReference type="GO" id="GO:0004322">
    <property type="term" value="F:ferroxidase activity"/>
    <property type="evidence" value="ECO:0007669"/>
    <property type="project" value="InterPro"/>
</dbReference>
<dbReference type="OrthoDB" id="2855273at2"/>
<dbReference type="GO" id="GO:0140315">
    <property type="term" value="F:iron ion sequestering activity"/>
    <property type="evidence" value="ECO:0007669"/>
    <property type="project" value="InterPro"/>
</dbReference>
<dbReference type="Proteomes" id="UP000199516">
    <property type="component" value="Unassembled WGS sequence"/>
</dbReference>
<feature type="region of interest" description="Disordered" evidence="1">
    <location>
        <begin position="166"/>
        <end position="202"/>
    </location>
</feature>
<gene>
    <name evidence="2" type="ORF">SAMN05192532_10273</name>
</gene>
<accession>A0A1I2B4F4</accession>
<dbReference type="STRING" id="930128.SAMN05192532_10273"/>
<dbReference type="GO" id="GO:0140737">
    <property type="term" value="C:encapsulin nanocompartment"/>
    <property type="evidence" value="ECO:0007669"/>
    <property type="project" value="InterPro"/>
</dbReference>
<dbReference type="Pfam" id="PF24309">
    <property type="entry name" value="IMEF_Flp"/>
    <property type="match status" value="1"/>
</dbReference>
<protein>
    <submittedName>
        <fullName evidence="2">Encapsulated protein</fullName>
    </submittedName>
</protein>
<dbReference type="RefSeq" id="WP_091658128.1">
    <property type="nucleotide sequence ID" value="NZ_FONT01000002.1"/>
</dbReference>
<dbReference type="InterPro" id="IPR030909">
    <property type="entry name" value="IMEF_cargo"/>
</dbReference>
<evidence type="ECO:0000256" key="1">
    <source>
        <dbReference type="SAM" id="MobiDB-lite"/>
    </source>
</evidence>
<sequence length="202" mass="23716">MDMFSEAERIFKATRDALSEFKDIITPVIEHAKDEHERLYWHHIYEEEDHRLDRLDQLLPALEAFQNKKDTPSGNNSEFVRLLQDISLEKFGLHNFLEHLDLSLYTFEGTEFEEKIKSLRNMTAEDYETSKQLLEQMNEEFNVGLDYKAATPTDEKEELDESLKVEAYTGEPAEQVETQVETESEKTEKHKKKLTVGSLKNR</sequence>
<evidence type="ECO:0000313" key="2">
    <source>
        <dbReference type="EMBL" id="SFE50939.1"/>
    </source>
</evidence>
<organism evidence="2 3">
    <name type="scientific">Alteribacillus iranensis</name>
    <dbReference type="NCBI Taxonomy" id="930128"/>
    <lineage>
        <taxon>Bacteria</taxon>
        <taxon>Bacillati</taxon>
        <taxon>Bacillota</taxon>
        <taxon>Bacilli</taxon>
        <taxon>Bacillales</taxon>
        <taxon>Bacillaceae</taxon>
        <taxon>Alteribacillus</taxon>
    </lineage>
</organism>
<dbReference type="NCBIfam" id="TIGR04536">
    <property type="entry name" value="geobac_encap"/>
    <property type="match status" value="1"/>
</dbReference>
<proteinExistence type="predicted"/>